<dbReference type="AlphaFoldDB" id="U4KYV4"/>
<reference evidence="6 7" key="1">
    <citation type="journal article" date="2013" name="PLoS Genet.">
        <title>The genome and development-dependent transcriptomes of Pyronema confluens: a window into fungal evolution.</title>
        <authorList>
            <person name="Traeger S."/>
            <person name="Altegoer F."/>
            <person name="Freitag M."/>
            <person name="Gabaldon T."/>
            <person name="Kempken F."/>
            <person name="Kumar A."/>
            <person name="Marcet-Houben M."/>
            <person name="Poggeler S."/>
            <person name="Stajich J.E."/>
            <person name="Nowrousian M."/>
        </authorList>
    </citation>
    <scope>NUCLEOTIDE SEQUENCE [LARGE SCALE GENOMIC DNA]</scope>
    <source>
        <strain evidence="7">CBS 100304</strain>
        <tissue evidence="6">Vegetative mycelium</tissue>
    </source>
</reference>
<keyword evidence="3" id="KW-0472">Membrane</keyword>
<dbReference type="InterPro" id="IPR028209">
    <property type="entry name" value="LAMTOR1/MEH1"/>
</dbReference>
<name>U4KYV4_PYROM</name>
<dbReference type="Pfam" id="PF15454">
    <property type="entry name" value="LAMTOR"/>
    <property type="match status" value="1"/>
</dbReference>
<dbReference type="GO" id="GO:0043410">
    <property type="term" value="P:positive regulation of MAPK cascade"/>
    <property type="evidence" value="ECO:0007669"/>
    <property type="project" value="InterPro"/>
</dbReference>
<evidence type="ECO:0000256" key="2">
    <source>
        <dbReference type="ARBA" id="ARBA00022707"/>
    </source>
</evidence>
<evidence type="ECO:0000256" key="5">
    <source>
        <dbReference type="ARBA" id="ARBA00023288"/>
    </source>
</evidence>
<protein>
    <submittedName>
        <fullName evidence="6">Uncharacterized protein</fullName>
    </submittedName>
</protein>
<keyword evidence="4" id="KW-0564">Palmitate</keyword>
<dbReference type="OrthoDB" id="5299893at2759"/>
<comment type="subcellular location">
    <subcellularLocation>
        <location evidence="1">Endomembrane system</location>
    </subcellularLocation>
</comment>
<dbReference type="GO" id="GO:0016197">
    <property type="term" value="P:endosomal transport"/>
    <property type="evidence" value="ECO:0007669"/>
    <property type="project" value="InterPro"/>
</dbReference>
<dbReference type="GO" id="GO:0001919">
    <property type="term" value="P:regulation of receptor recycling"/>
    <property type="evidence" value="ECO:0007669"/>
    <property type="project" value="InterPro"/>
</dbReference>
<gene>
    <name evidence="6" type="ORF">PCON_06758</name>
</gene>
<dbReference type="EMBL" id="HF935336">
    <property type="protein sequence ID" value="CCX07171.1"/>
    <property type="molecule type" value="Genomic_DNA"/>
</dbReference>
<evidence type="ECO:0000256" key="4">
    <source>
        <dbReference type="ARBA" id="ARBA00023139"/>
    </source>
</evidence>
<dbReference type="GO" id="GO:0071230">
    <property type="term" value="P:cellular response to amino acid stimulus"/>
    <property type="evidence" value="ECO:0007669"/>
    <property type="project" value="InterPro"/>
</dbReference>
<keyword evidence="5" id="KW-0449">Lipoprotein</keyword>
<dbReference type="GO" id="GO:0032008">
    <property type="term" value="P:positive regulation of TOR signaling"/>
    <property type="evidence" value="ECO:0007669"/>
    <property type="project" value="InterPro"/>
</dbReference>
<evidence type="ECO:0000256" key="3">
    <source>
        <dbReference type="ARBA" id="ARBA00023136"/>
    </source>
</evidence>
<evidence type="ECO:0000313" key="7">
    <source>
        <dbReference type="Proteomes" id="UP000018144"/>
    </source>
</evidence>
<evidence type="ECO:0000256" key="1">
    <source>
        <dbReference type="ARBA" id="ARBA00004308"/>
    </source>
</evidence>
<accession>U4KYV4</accession>
<dbReference type="GO" id="GO:0045121">
    <property type="term" value="C:membrane raft"/>
    <property type="evidence" value="ECO:0007669"/>
    <property type="project" value="InterPro"/>
</dbReference>
<evidence type="ECO:0000313" key="6">
    <source>
        <dbReference type="EMBL" id="CCX07171.1"/>
    </source>
</evidence>
<proteinExistence type="predicted"/>
<dbReference type="GO" id="GO:0071986">
    <property type="term" value="C:Ragulator complex"/>
    <property type="evidence" value="ECO:0007669"/>
    <property type="project" value="InterPro"/>
</dbReference>
<sequence>MGACASCLGSIIGGSKDDSEHAPLLPPLPHQAGYSTYAPLHYPPSPSAAPQLLEREYLDRLVAQTSENLIDIFAPPLLTSSSMSVTPSSRGEWIRGLLDKTIAPEVPVDEVIILDSKEVKGDERRWLSEVLKRRRCCEGDGEG</sequence>
<keyword evidence="7" id="KW-1185">Reference proteome</keyword>
<dbReference type="Proteomes" id="UP000018144">
    <property type="component" value="Unassembled WGS sequence"/>
</dbReference>
<dbReference type="GO" id="GO:0031902">
    <property type="term" value="C:late endosome membrane"/>
    <property type="evidence" value="ECO:0007669"/>
    <property type="project" value="InterPro"/>
</dbReference>
<keyword evidence="2" id="KW-0519">Myristate</keyword>
<organism evidence="6 7">
    <name type="scientific">Pyronema omphalodes (strain CBS 100304)</name>
    <name type="common">Pyronema confluens</name>
    <dbReference type="NCBI Taxonomy" id="1076935"/>
    <lineage>
        <taxon>Eukaryota</taxon>
        <taxon>Fungi</taxon>
        <taxon>Dikarya</taxon>
        <taxon>Ascomycota</taxon>
        <taxon>Pezizomycotina</taxon>
        <taxon>Pezizomycetes</taxon>
        <taxon>Pezizales</taxon>
        <taxon>Pyronemataceae</taxon>
        <taxon>Pyronema</taxon>
    </lineage>
</organism>